<accession>A0A6A6SXW5</accession>
<dbReference type="Gene3D" id="1.20.1050.10">
    <property type="match status" value="1"/>
</dbReference>
<protein>
    <submittedName>
        <fullName evidence="5">Glutathione S-transferase</fullName>
    </submittedName>
</protein>
<dbReference type="PROSITE" id="PS50404">
    <property type="entry name" value="GST_NTER"/>
    <property type="match status" value="1"/>
</dbReference>
<dbReference type="SUPFAM" id="SSF47616">
    <property type="entry name" value="GST C-terminal domain-like"/>
    <property type="match status" value="1"/>
</dbReference>
<feature type="domain" description="GST C-terminal" evidence="4">
    <location>
        <begin position="93"/>
        <end position="229"/>
    </location>
</feature>
<dbReference type="PROSITE" id="PS50405">
    <property type="entry name" value="GST_CTER"/>
    <property type="match status" value="1"/>
</dbReference>
<comment type="similarity">
    <text evidence="1 2">Belongs to the GST superfamily.</text>
</comment>
<feature type="domain" description="GST N-terminal" evidence="3">
    <location>
        <begin position="5"/>
        <end position="88"/>
    </location>
</feature>
<sequence length="229" mass="25688">MSSATPKIHLYLAPGACSVAVHILLLEAGAEFTFTDLSFQKGFPEEFFKTNPKGRVPVLVLTTNGKDEIITETPAIITAISQLFPGSSFLGRTPLDIVRSYEWMNWISGTVHHGGFGMLFRPFRWTTSEDEKVLEDVKSKAREVIRACFEDVEKKLEGRTWAVGEGEGEFGAVDAYLFPLWRWGNQQGFGMEENFPRYTALFKRVLEREAVKKALDVESTDAFGKIPGK</sequence>
<dbReference type="Gene3D" id="3.40.30.10">
    <property type="entry name" value="Glutaredoxin"/>
    <property type="match status" value="1"/>
</dbReference>
<proteinExistence type="inferred from homology"/>
<dbReference type="PANTHER" id="PTHR44051:SF8">
    <property type="entry name" value="GLUTATHIONE S-TRANSFERASE GSTA"/>
    <property type="match status" value="1"/>
</dbReference>
<keyword evidence="6" id="KW-1185">Reference proteome</keyword>
<dbReference type="SUPFAM" id="SSF52833">
    <property type="entry name" value="Thioredoxin-like"/>
    <property type="match status" value="1"/>
</dbReference>
<dbReference type="SFLD" id="SFLDG00358">
    <property type="entry name" value="Main_(cytGST)"/>
    <property type="match status" value="1"/>
</dbReference>
<dbReference type="CDD" id="cd03188">
    <property type="entry name" value="GST_C_Beta"/>
    <property type="match status" value="1"/>
</dbReference>
<dbReference type="Pfam" id="PF02798">
    <property type="entry name" value="GST_N"/>
    <property type="match status" value="1"/>
</dbReference>
<dbReference type="EMBL" id="MU004398">
    <property type="protein sequence ID" value="KAF2652565.1"/>
    <property type="molecule type" value="Genomic_DNA"/>
</dbReference>
<dbReference type="InterPro" id="IPR036282">
    <property type="entry name" value="Glutathione-S-Trfase_C_sf"/>
</dbReference>
<dbReference type="OrthoDB" id="2309723at2759"/>
<keyword evidence="5" id="KW-0808">Transferase</keyword>
<dbReference type="PANTHER" id="PTHR44051">
    <property type="entry name" value="GLUTATHIONE S-TRANSFERASE-RELATED"/>
    <property type="match status" value="1"/>
</dbReference>
<dbReference type="InterPro" id="IPR004046">
    <property type="entry name" value="GST_C"/>
</dbReference>
<evidence type="ECO:0000259" key="4">
    <source>
        <dbReference type="PROSITE" id="PS50405"/>
    </source>
</evidence>
<dbReference type="AlphaFoldDB" id="A0A6A6SXW5"/>
<dbReference type="SFLD" id="SFLDS00019">
    <property type="entry name" value="Glutathione_Transferase_(cytos"/>
    <property type="match status" value="1"/>
</dbReference>
<dbReference type="InterPro" id="IPR004045">
    <property type="entry name" value="Glutathione_S-Trfase_N"/>
</dbReference>
<evidence type="ECO:0000313" key="5">
    <source>
        <dbReference type="EMBL" id="KAF2652565.1"/>
    </source>
</evidence>
<evidence type="ECO:0000256" key="1">
    <source>
        <dbReference type="ARBA" id="ARBA00007409"/>
    </source>
</evidence>
<dbReference type="GO" id="GO:0016740">
    <property type="term" value="F:transferase activity"/>
    <property type="evidence" value="ECO:0007669"/>
    <property type="project" value="UniProtKB-KW"/>
</dbReference>
<dbReference type="InterPro" id="IPR010987">
    <property type="entry name" value="Glutathione-S-Trfase_C-like"/>
</dbReference>
<dbReference type="Proteomes" id="UP000799324">
    <property type="component" value="Unassembled WGS sequence"/>
</dbReference>
<evidence type="ECO:0000256" key="2">
    <source>
        <dbReference type="RuleBase" id="RU003494"/>
    </source>
</evidence>
<organism evidence="5 6">
    <name type="scientific">Lophiostoma macrostomum CBS 122681</name>
    <dbReference type="NCBI Taxonomy" id="1314788"/>
    <lineage>
        <taxon>Eukaryota</taxon>
        <taxon>Fungi</taxon>
        <taxon>Dikarya</taxon>
        <taxon>Ascomycota</taxon>
        <taxon>Pezizomycotina</taxon>
        <taxon>Dothideomycetes</taxon>
        <taxon>Pleosporomycetidae</taxon>
        <taxon>Pleosporales</taxon>
        <taxon>Lophiostomataceae</taxon>
        <taxon>Lophiostoma</taxon>
    </lineage>
</organism>
<dbReference type="CDD" id="cd03057">
    <property type="entry name" value="GST_N_Beta"/>
    <property type="match status" value="1"/>
</dbReference>
<gene>
    <name evidence="5" type="ORF">K491DRAFT_718792</name>
</gene>
<evidence type="ECO:0000259" key="3">
    <source>
        <dbReference type="PROSITE" id="PS50404"/>
    </source>
</evidence>
<reference evidence="5" key="1">
    <citation type="journal article" date="2020" name="Stud. Mycol.">
        <title>101 Dothideomycetes genomes: a test case for predicting lifestyles and emergence of pathogens.</title>
        <authorList>
            <person name="Haridas S."/>
            <person name="Albert R."/>
            <person name="Binder M."/>
            <person name="Bloem J."/>
            <person name="Labutti K."/>
            <person name="Salamov A."/>
            <person name="Andreopoulos B."/>
            <person name="Baker S."/>
            <person name="Barry K."/>
            <person name="Bills G."/>
            <person name="Bluhm B."/>
            <person name="Cannon C."/>
            <person name="Castanera R."/>
            <person name="Culley D."/>
            <person name="Daum C."/>
            <person name="Ezra D."/>
            <person name="Gonzalez J."/>
            <person name="Henrissat B."/>
            <person name="Kuo A."/>
            <person name="Liang C."/>
            <person name="Lipzen A."/>
            <person name="Lutzoni F."/>
            <person name="Magnuson J."/>
            <person name="Mondo S."/>
            <person name="Nolan M."/>
            <person name="Ohm R."/>
            <person name="Pangilinan J."/>
            <person name="Park H.-J."/>
            <person name="Ramirez L."/>
            <person name="Alfaro M."/>
            <person name="Sun H."/>
            <person name="Tritt A."/>
            <person name="Yoshinaga Y."/>
            <person name="Zwiers L.-H."/>
            <person name="Turgeon B."/>
            <person name="Goodwin S."/>
            <person name="Spatafora J."/>
            <person name="Crous P."/>
            <person name="Grigoriev I."/>
        </authorList>
    </citation>
    <scope>NUCLEOTIDE SEQUENCE</scope>
    <source>
        <strain evidence="5">CBS 122681</strain>
    </source>
</reference>
<dbReference type="InterPro" id="IPR040079">
    <property type="entry name" value="Glutathione_S-Trfase"/>
</dbReference>
<dbReference type="Pfam" id="PF00043">
    <property type="entry name" value="GST_C"/>
    <property type="match status" value="1"/>
</dbReference>
<evidence type="ECO:0000313" key="6">
    <source>
        <dbReference type="Proteomes" id="UP000799324"/>
    </source>
</evidence>
<name>A0A6A6SXW5_9PLEO</name>
<dbReference type="InterPro" id="IPR036249">
    <property type="entry name" value="Thioredoxin-like_sf"/>
</dbReference>